<evidence type="ECO:0000256" key="1">
    <source>
        <dbReference type="ARBA" id="ARBA00005725"/>
    </source>
</evidence>
<reference evidence="5" key="1">
    <citation type="submission" date="2020-05" db="EMBL/GenBank/DDBJ databases">
        <authorList>
            <person name="Rincon C."/>
            <person name="Sanders R I."/>
            <person name="Robbins C."/>
            <person name="Chaturvedi A."/>
        </authorList>
    </citation>
    <scope>NUCLEOTIDE SEQUENCE</scope>
    <source>
        <strain evidence="5">CHB12</strain>
    </source>
</reference>
<keyword evidence="2" id="KW-0521">NADP</keyword>
<evidence type="ECO:0000313" key="5">
    <source>
        <dbReference type="EMBL" id="CAB5377512.1"/>
    </source>
</evidence>
<dbReference type="InterPro" id="IPR036291">
    <property type="entry name" value="NAD(P)-bd_dom_sf"/>
</dbReference>
<dbReference type="PANTHER" id="PTHR47706">
    <property type="entry name" value="NMRA-LIKE FAMILY PROTEIN"/>
    <property type="match status" value="1"/>
</dbReference>
<dbReference type="VEuPathDB" id="FungiDB:RhiirFUN_000323"/>
<dbReference type="PANTHER" id="PTHR47706:SF4">
    <property type="entry name" value="NMRA-LIKE DOMAIN-CONTAINING PROTEIN"/>
    <property type="match status" value="1"/>
</dbReference>
<keyword evidence="3" id="KW-0560">Oxidoreductase</keyword>
<dbReference type="SMR" id="A0A915ZJW9"/>
<protein>
    <recommendedName>
        <fullName evidence="4">NmrA-like domain-containing protein</fullName>
    </recommendedName>
</protein>
<dbReference type="OrthoDB" id="419598at2759"/>
<gene>
    <name evidence="5" type="ORF">CHRIB12_LOCUS15804</name>
</gene>
<organism evidence="5 6">
    <name type="scientific">Rhizophagus irregularis</name>
    <dbReference type="NCBI Taxonomy" id="588596"/>
    <lineage>
        <taxon>Eukaryota</taxon>
        <taxon>Fungi</taxon>
        <taxon>Fungi incertae sedis</taxon>
        <taxon>Mucoromycota</taxon>
        <taxon>Glomeromycotina</taxon>
        <taxon>Glomeromycetes</taxon>
        <taxon>Glomerales</taxon>
        <taxon>Glomeraceae</taxon>
        <taxon>Rhizophagus</taxon>
    </lineage>
</organism>
<feature type="domain" description="NmrA-like" evidence="4">
    <location>
        <begin position="7"/>
        <end position="232"/>
    </location>
</feature>
<name>A0A915ZJW9_9GLOM</name>
<dbReference type="CDD" id="cd05259">
    <property type="entry name" value="PCBER_SDR_a"/>
    <property type="match status" value="1"/>
</dbReference>
<evidence type="ECO:0000256" key="2">
    <source>
        <dbReference type="ARBA" id="ARBA00022857"/>
    </source>
</evidence>
<proteinExistence type="inferred from homology"/>
<comment type="caution">
    <text evidence="5">The sequence shown here is derived from an EMBL/GenBank/DDBJ whole genome shotgun (WGS) entry which is preliminary data.</text>
</comment>
<accession>A0A915ZJW9</accession>
<dbReference type="GO" id="GO:0016491">
    <property type="term" value="F:oxidoreductase activity"/>
    <property type="evidence" value="ECO:0007669"/>
    <property type="project" value="UniProtKB-KW"/>
</dbReference>
<dbReference type="AlphaFoldDB" id="A0A915ZJW9"/>
<sequence length="293" mass="32896">MSNSQFKTVTIAGGTGTLGYAISEAFLNDGSYNVKILRRKPENENEKAKLLASKGAEIVYADYNQKDELVKALKGTDVLVSAVCFDKKTAVTGFYDIQSPLLAAAKEASVKRFIPSEFALVYKPGVHPVVDDKIKFREELEKSGLEYTYIQTGLFQEYLYWIGYDIVNKKATFFGDGNTKLYTTSLPDIGKYTVESLKIPETRNAQINVAGATLSLNEYLKKFEEVTGSKWEVVEDRDVRHRYQNNIDPVPSAADDFRALVTETTKFDEIDNDKFSFTPQPITETIEILVKQA</sequence>
<dbReference type="Proteomes" id="UP000684084">
    <property type="component" value="Unassembled WGS sequence"/>
</dbReference>
<evidence type="ECO:0000259" key="4">
    <source>
        <dbReference type="Pfam" id="PF05368"/>
    </source>
</evidence>
<dbReference type="Pfam" id="PF05368">
    <property type="entry name" value="NmrA"/>
    <property type="match status" value="1"/>
</dbReference>
<evidence type="ECO:0000256" key="3">
    <source>
        <dbReference type="ARBA" id="ARBA00023002"/>
    </source>
</evidence>
<dbReference type="SUPFAM" id="SSF51735">
    <property type="entry name" value="NAD(P)-binding Rossmann-fold domains"/>
    <property type="match status" value="1"/>
</dbReference>
<comment type="similarity">
    <text evidence="1">Belongs to the NmrA-type oxidoreductase family. Isoflavone reductase subfamily.</text>
</comment>
<dbReference type="Gene3D" id="3.40.50.720">
    <property type="entry name" value="NAD(P)-binding Rossmann-like Domain"/>
    <property type="match status" value="1"/>
</dbReference>
<dbReference type="InterPro" id="IPR045312">
    <property type="entry name" value="PCBER-like"/>
</dbReference>
<evidence type="ECO:0000313" key="6">
    <source>
        <dbReference type="Proteomes" id="UP000684084"/>
    </source>
</evidence>
<dbReference type="InterPro" id="IPR051609">
    <property type="entry name" value="NmrA/Isoflavone_reductase-like"/>
</dbReference>
<dbReference type="Gene3D" id="3.90.25.10">
    <property type="entry name" value="UDP-galactose 4-epimerase, domain 1"/>
    <property type="match status" value="1"/>
</dbReference>
<dbReference type="InterPro" id="IPR008030">
    <property type="entry name" value="NmrA-like"/>
</dbReference>
<dbReference type="EMBL" id="CAGKOT010000037">
    <property type="protein sequence ID" value="CAB5377512.1"/>
    <property type="molecule type" value="Genomic_DNA"/>
</dbReference>